<evidence type="ECO:0000259" key="5">
    <source>
        <dbReference type="PROSITE" id="PS50043"/>
    </source>
</evidence>
<feature type="region of interest" description="Disordered" evidence="4">
    <location>
        <begin position="1"/>
        <end position="34"/>
    </location>
</feature>
<dbReference type="SUPFAM" id="SSF46894">
    <property type="entry name" value="C-terminal effector domain of the bipartite response regulators"/>
    <property type="match status" value="1"/>
</dbReference>
<dbReference type="CDD" id="cd06170">
    <property type="entry name" value="LuxR_C_like"/>
    <property type="match status" value="1"/>
</dbReference>
<protein>
    <submittedName>
        <fullName evidence="6">Regulatory LuxR family protein</fullName>
    </submittedName>
</protein>
<dbReference type="Gene3D" id="1.10.10.10">
    <property type="entry name" value="Winged helix-like DNA-binding domain superfamily/Winged helix DNA-binding domain"/>
    <property type="match status" value="1"/>
</dbReference>
<sequence length="123" mass="13492">MDRVSSRSDALDKDGIVSGAREGGSGLHRSGSIGEKLEPMRASVVPYAKLTRREQQVIQMLSRGWSNKRIASELFVAQDTVKFHLKASYRKIGVHSRMEAVYVASQLGLVRFPAATPSSCSIE</sequence>
<keyword evidence="3" id="KW-0804">Transcription</keyword>
<dbReference type="InterPro" id="IPR036388">
    <property type="entry name" value="WH-like_DNA-bd_sf"/>
</dbReference>
<keyword evidence="1" id="KW-0805">Transcription regulation</keyword>
<dbReference type="RefSeq" id="WP_133882475.1">
    <property type="nucleotide sequence ID" value="NZ_MWIN01000018.1"/>
</dbReference>
<feature type="compositionally biased region" description="Basic and acidic residues" evidence="4">
    <location>
        <begin position="1"/>
        <end position="15"/>
    </location>
</feature>
<dbReference type="Proteomes" id="UP000295341">
    <property type="component" value="Unassembled WGS sequence"/>
</dbReference>
<dbReference type="PANTHER" id="PTHR44688">
    <property type="entry name" value="DNA-BINDING TRANSCRIPTIONAL ACTIVATOR DEVR_DOSR"/>
    <property type="match status" value="1"/>
</dbReference>
<dbReference type="OrthoDB" id="9774661at2"/>
<proteinExistence type="predicted"/>
<accession>A0A4R7P574</accession>
<dbReference type="PANTHER" id="PTHR44688:SF16">
    <property type="entry name" value="DNA-BINDING TRANSCRIPTIONAL ACTIVATOR DEVR_DOSR"/>
    <property type="match status" value="1"/>
</dbReference>
<dbReference type="AlphaFoldDB" id="A0A4R7P574"/>
<comment type="caution">
    <text evidence="6">The sequence shown here is derived from an EMBL/GenBank/DDBJ whole genome shotgun (WGS) entry which is preliminary data.</text>
</comment>
<organism evidence="6 7">
    <name type="scientific">Panacagrimonas perspica</name>
    <dbReference type="NCBI Taxonomy" id="381431"/>
    <lineage>
        <taxon>Bacteria</taxon>
        <taxon>Pseudomonadati</taxon>
        <taxon>Pseudomonadota</taxon>
        <taxon>Gammaproteobacteria</taxon>
        <taxon>Nevskiales</taxon>
        <taxon>Nevskiaceae</taxon>
        <taxon>Panacagrimonas</taxon>
    </lineage>
</organism>
<feature type="domain" description="HTH luxR-type" evidence="5">
    <location>
        <begin position="43"/>
        <end position="108"/>
    </location>
</feature>
<dbReference type="Pfam" id="PF00196">
    <property type="entry name" value="GerE"/>
    <property type="match status" value="1"/>
</dbReference>
<dbReference type="InterPro" id="IPR016032">
    <property type="entry name" value="Sig_transdc_resp-reg_C-effctor"/>
</dbReference>
<evidence type="ECO:0000256" key="1">
    <source>
        <dbReference type="ARBA" id="ARBA00023015"/>
    </source>
</evidence>
<dbReference type="PRINTS" id="PR00038">
    <property type="entry name" value="HTHLUXR"/>
</dbReference>
<dbReference type="GO" id="GO:0006355">
    <property type="term" value="P:regulation of DNA-templated transcription"/>
    <property type="evidence" value="ECO:0007669"/>
    <property type="project" value="InterPro"/>
</dbReference>
<reference evidence="6 7" key="1">
    <citation type="submission" date="2019-03" db="EMBL/GenBank/DDBJ databases">
        <title>Genomic Encyclopedia of Type Strains, Phase IV (KMG-IV): sequencing the most valuable type-strain genomes for metagenomic binning, comparative biology and taxonomic classification.</title>
        <authorList>
            <person name="Goeker M."/>
        </authorList>
    </citation>
    <scope>NUCLEOTIDE SEQUENCE [LARGE SCALE GENOMIC DNA]</scope>
    <source>
        <strain evidence="6 7">DSM 26377</strain>
    </source>
</reference>
<keyword evidence="7" id="KW-1185">Reference proteome</keyword>
<dbReference type="InterPro" id="IPR000792">
    <property type="entry name" value="Tscrpt_reg_LuxR_C"/>
</dbReference>
<dbReference type="PROSITE" id="PS50043">
    <property type="entry name" value="HTH_LUXR_2"/>
    <property type="match status" value="1"/>
</dbReference>
<keyword evidence="2" id="KW-0238">DNA-binding</keyword>
<dbReference type="SMART" id="SM00421">
    <property type="entry name" value="HTH_LUXR"/>
    <property type="match status" value="1"/>
</dbReference>
<gene>
    <name evidence="6" type="ORF">DFR24_3346</name>
</gene>
<dbReference type="EMBL" id="SOBT01000009">
    <property type="protein sequence ID" value="TDU28964.1"/>
    <property type="molecule type" value="Genomic_DNA"/>
</dbReference>
<evidence type="ECO:0000256" key="4">
    <source>
        <dbReference type="SAM" id="MobiDB-lite"/>
    </source>
</evidence>
<evidence type="ECO:0000256" key="2">
    <source>
        <dbReference type="ARBA" id="ARBA00023125"/>
    </source>
</evidence>
<name>A0A4R7P574_9GAMM</name>
<dbReference type="GO" id="GO:0003677">
    <property type="term" value="F:DNA binding"/>
    <property type="evidence" value="ECO:0007669"/>
    <property type="project" value="UniProtKB-KW"/>
</dbReference>
<evidence type="ECO:0000313" key="6">
    <source>
        <dbReference type="EMBL" id="TDU28964.1"/>
    </source>
</evidence>
<evidence type="ECO:0000313" key="7">
    <source>
        <dbReference type="Proteomes" id="UP000295341"/>
    </source>
</evidence>
<evidence type="ECO:0000256" key="3">
    <source>
        <dbReference type="ARBA" id="ARBA00023163"/>
    </source>
</evidence>
<dbReference type="PROSITE" id="PS00622">
    <property type="entry name" value="HTH_LUXR_1"/>
    <property type="match status" value="1"/>
</dbReference>